<evidence type="ECO:0000256" key="1">
    <source>
        <dbReference type="SAM" id="MobiDB-lite"/>
    </source>
</evidence>
<feature type="transmembrane region" description="Helical" evidence="2">
    <location>
        <begin position="224"/>
        <end position="251"/>
    </location>
</feature>
<dbReference type="Pfam" id="PF10318">
    <property type="entry name" value="7TM_GPCR_Srh"/>
    <property type="match status" value="1"/>
</dbReference>
<gene>
    <name evidence="3" type="ORF">DdX_09258</name>
</gene>
<protein>
    <submittedName>
        <fullName evidence="3">Serpentine type 7TM GPCR chemoreceptor srd domain-containing protein</fullName>
    </submittedName>
</protein>
<dbReference type="Gene3D" id="1.20.1070.10">
    <property type="entry name" value="Rhodopsin 7-helix transmembrane proteins"/>
    <property type="match status" value="1"/>
</dbReference>
<evidence type="ECO:0000313" key="4">
    <source>
        <dbReference type="Proteomes" id="UP001201812"/>
    </source>
</evidence>
<feature type="transmembrane region" description="Helical" evidence="2">
    <location>
        <begin position="88"/>
        <end position="110"/>
    </location>
</feature>
<dbReference type="Proteomes" id="UP001201812">
    <property type="component" value="Unassembled WGS sequence"/>
</dbReference>
<dbReference type="PANTHER" id="PTHR22943:SF248">
    <property type="entry name" value="SEVEN TM RECEPTOR"/>
    <property type="match status" value="1"/>
</dbReference>
<keyword evidence="2" id="KW-1133">Transmembrane helix</keyword>
<keyword evidence="2" id="KW-0472">Membrane</keyword>
<feature type="transmembrane region" description="Helical" evidence="2">
    <location>
        <begin position="12"/>
        <end position="33"/>
    </location>
</feature>
<evidence type="ECO:0000313" key="3">
    <source>
        <dbReference type="EMBL" id="KAI1713185.1"/>
    </source>
</evidence>
<accession>A0AAD4N538</accession>
<feature type="region of interest" description="Disordered" evidence="1">
    <location>
        <begin position="272"/>
        <end position="302"/>
    </location>
</feature>
<feature type="transmembrane region" description="Helical" evidence="2">
    <location>
        <begin position="45"/>
        <end position="68"/>
    </location>
</feature>
<dbReference type="PANTHER" id="PTHR22943">
    <property type="entry name" value="7-TRANSMEMBRANE DOMAIN RECEPTOR C.ELEGANS"/>
    <property type="match status" value="1"/>
</dbReference>
<dbReference type="AlphaFoldDB" id="A0AAD4N538"/>
<sequence>MAMDLRLVHNVGDFVICLTSDAANALLIFLILTRTTKDFKPYSRLLLWCSIVDMLYTLTPFISPVSFFGQRVLLLIARTLSNKEMGAIYLVAVIFSIFVWLSSVWCASPFEEKMREHAWKLQEDSMWANDMPNFVVFSINDPKTIVFVSATVVFSLVTSGIVIFVNIAIGRQLRDVQNMSPQTAKMQRQLTKVLMAQVTIPVISFCFPLFGFFVSIIISVAEQTFTSVTIIACMISASTCILNPVAAIYLVPQYRKAVESFICARKSHSGGSQQVKMVTPPVQSSSPTNSSAKQNNGPNSVT</sequence>
<dbReference type="SUPFAM" id="SSF81321">
    <property type="entry name" value="Family A G protein-coupled receptor-like"/>
    <property type="match status" value="1"/>
</dbReference>
<feature type="transmembrane region" description="Helical" evidence="2">
    <location>
        <begin position="190"/>
        <end position="218"/>
    </location>
</feature>
<dbReference type="EMBL" id="JAKKPZ010000016">
    <property type="protein sequence ID" value="KAI1713185.1"/>
    <property type="molecule type" value="Genomic_DNA"/>
</dbReference>
<keyword evidence="4" id="KW-1185">Reference proteome</keyword>
<reference evidence="3" key="1">
    <citation type="submission" date="2022-01" db="EMBL/GenBank/DDBJ databases">
        <title>Genome Sequence Resource for Two Populations of Ditylenchus destructor, the Migratory Endoparasitic Phytonematode.</title>
        <authorList>
            <person name="Zhang H."/>
            <person name="Lin R."/>
            <person name="Xie B."/>
        </authorList>
    </citation>
    <scope>NUCLEOTIDE SEQUENCE</scope>
    <source>
        <strain evidence="3">BazhouSP</strain>
    </source>
</reference>
<keyword evidence="2" id="KW-0812">Transmembrane</keyword>
<comment type="caution">
    <text evidence="3">The sequence shown here is derived from an EMBL/GenBank/DDBJ whole genome shotgun (WGS) entry which is preliminary data.</text>
</comment>
<evidence type="ECO:0000256" key="2">
    <source>
        <dbReference type="SAM" id="Phobius"/>
    </source>
</evidence>
<organism evidence="3 4">
    <name type="scientific">Ditylenchus destructor</name>
    <dbReference type="NCBI Taxonomy" id="166010"/>
    <lineage>
        <taxon>Eukaryota</taxon>
        <taxon>Metazoa</taxon>
        <taxon>Ecdysozoa</taxon>
        <taxon>Nematoda</taxon>
        <taxon>Chromadorea</taxon>
        <taxon>Rhabditida</taxon>
        <taxon>Tylenchina</taxon>
        <taxon>Tylenchomorpha</taxon>
        <taxon>Sphaerularioidea</taxon>
        <taxon>Anguinidae</taxon>
        <taxon>Anguininae</taxon>
        <taxon>Ditylenchus</taxon>
    </lineage>
</organism>
<feature type="transmembrane region" description="Helical" evidence="2">
    <location>
        <begin position="145"/>
        <end position="169"/>
    </location>
</feature>
<proteinExistence type="predicted"/>
<dbReference type="InterPro" id="IPR019422">
    <property type="entry name" value="7TM_GPCR_serpentine_rcpt_Srh"/>
</dbReference>
<name>A0AAD4N538_9BILA</name>